<organism evidence="2 3">
    <name type="scientific">Massilia pinisoli</name>
    <dbReference type="NCBI Taxonomy" id="1772194"/>
    <lineage>
        <taxon>Bacteria</taxon>
        <taxon>Pseudomonadati</taxon>
        <taxon>Pseudomonadota</taxon>
        <taxon>Betaproteobacteria</taxon>
        <taxon>Burkholderiales</taxon>
        <taxon>Oxalobacteraceae</taxon>
        <taxon>Telluria group</taxon>
        <taxon>Massilia</taxon>
    </lineage>
</organism>
<accession>A0ABT1ZJF6</accession>
<dbReference type="InterPro" id="IPR001509">
    <property type="entry name" value="Epimerase_deHydtase"/>
</dbReference>
<dbReference type="Gene3D" id="3.40.50.720">
    <property type="entry name" value="NAD(P)-binding Rossmann-like Domain"/>
    <property type="match status" value="1"/>
</dbReference>
<proteinExistence type="predicted"/>
<keyword evidence="3" id="KW-1185">Reference proteome</keyword>
<reference evidence="2 3" key="1">
    <citation type="submission" date="2022-08" db="EMBL/GenBank/DDBJ databases">
        <title>Reclassification of Massilia species as members of the genera Telluria, Duganella, Pseudoduganella, Mokoshia gen. nov. and Zemynaea gen. nov. using orthogonal and non-orthogonal genome-based approaches.</title>
        <authorList>
            <person name="Bowman J.P."/>
        </authorList>
    </citation>
    <scope>NUCLEOTIDE SEQUENCE [LARGE SCALE GENOMIC DNA]</scope>
    <source>
        <strain evidence="2 3">JCM 31316</strain>
    </source>
</reference>
<evidence type="ECO:0000313" key="2">
    <source>
        <dbReference type="EMBL" id="MCS0580044.1"/>
    </source>
</evidence>
<dbReference type="PANTHER" id="PTHR48079:SF6">
    <property type="entry name" value="NAD(P)-BINDING DOMAIN-CONTAINING PROTEIN-RELATED"/>
    <property type="match status" value="1"/>
</dbReference>
<comment type="caution">
    <text evidence="2">The sequence shown here is derived from an EMBL/GenBank/DDBJ whole genome shotgun (WGS) entry which is preliminary data.</text>
</comment>
<evidence type="ECO:0000313" key="3">
    <source>
        <dbReference type="Proteomes" id="UP001204151"/>
    </source>
</evidence>
<dbReference type="EMBL" id="JANUGW010000001">
    <property type="protein sequence ID" value="MCS0580044.1"/>
    <property type="molecule type" value="Genomic_DNA"/>
</dbReference>
<protein>
    <submittedName>
        <fullName evidence="2">NAD(P)H-binding protein</fullName>
    </submittedName>
</protein>
<evidence type="ECO:0000259" key="1">
    <source>
        <dbReference type="Pfam" id="PF01370"/>
    </source>
</evidence>
<sequence length="337" mass="35812">MNGSNERNTALVLGASGGIGGEVARQLARAGWRVRGMKRGLAADTVDADGIAWTAGDALDRADVSRAAQGCAVIVHAVNPPGYRNWGQLVLPMLDNTIAAARETGALVVLPGTVYNYGPDAFPDVAEDAPQHPATRKGNLRVQMEAALEAHATAGGRVLIVRAGDFFGPQAGNNWFAQGLVKPGKPVGRIANPSAQGVGHQWAYLPDVAATMVALIERRATLAPFARFHMGGHWDADGTAMCDAIRRVVARHGGKASVGAFPWWLVRLATPFNETLRELWEMRYLWRQPVRLDNARIVAVLGAEPHTPLDVAVERTLEGLGCLPPATAARRGSAVPA</sequence>
<dbReference type="Pfam" id="PF01370">
    <property type="entry name" value="Epimerase"/>
    <property type="match status" value="1"/>
</dbReference>
<dbReference type="RefSeq" id="WP_258814694.1">
    <property type="nucleotide sequence ID" value="NZ_JANUGW010000001.1"/>
</dbReference>
<dbReference type="InterPro" id="IPR051783">
    <property type="entry name" value="NAD(P)-dependent_oxidoreduct"/>
</dbReference>
<dbReference type="PANTHER" id="PTHR48079">
    <property type="entry name" value="PROTEIN YEEZ"/>
    <property type="match status" value="1"/>
</dbReference>
<dbReference type="InterPro" id="IPR036291">
    <property type="entry name" value="NAD(P)-bd_dom_sf"/>
</dbReference>
<dbReference type="Proteomes" id="UP001204151">
    <property type="component" value="Unassembled WGS sequence"/>
</dbReference>
<gene>
    <name evidence="2" type="ORF">NX784_00410</name>
</gene>
<feature type="domain" description="NAD-dependent epimerase/dehydratase" evidence="1">
    <location>
        <begin position="10"/>
        <end position="220"/>
    </location>
</feature>
<dbReference type="SUPFAM" id="SSF51735">
    <property type="entry name" value="NAD(P)-binding Rossmann-fold domains"/>
    <property type="match status" value="1"/>
</dbReference>
<name>A0ABT1ZJF6_9BURK</name>